<evidence type="ECO:0000313" key="12">
    <source>
        <dbReference type="Proteomes" id="UP001211065"/>
    </source>
</evidence>
<evidence type="ECO:0000256" key="3">
    <source>
        <dbReference type="ARBA" id="ARBA00022853"/>
    </source>
</evidence>
<keyword evidence="6 10" id="KW-0805">Transcription regulation</keyword>
<evidence type="ECO:0000256" key="1">
    <source>
        <dbReference type="ARBA" id="ARBA00022448"/>
    </source>
</evidence>
<dbReference type="InterPro" id="IPR038212">
    <property type="entry name" value="TF_EnY2_sf"/>
</dbReference>
<dbReference type="GO" id="GO:0006368">
    <property type="term" value="P:transcription elongation by RNA polymerase II"/>
    <property type="evidence" value="ECO:0007669"/>
    <property type="project" value="UniProtKB-UniRule"/>
</dbReference>
<dbReference type="Pfam" id="PF10163">
    <property type="entry name" value="EnY2"/>
    <property type="match status" value="1"/>
</dbReference>
<comment type="caution">
    <text evidence="11">The sequence shown here is derived from an EMBL/GenBank/DDBJ whole genome shotgun (WGS) entry which is preliminary data.</text>
</comment>
<dbReference type="GO" id="GO:0071819">
    <property type="term" value="C:DUBm complex"/>
    <property type="evidence" value="ECO:0007669"/>
    <property type="project" value="UniProtKB-UniRule"/>
</dbReference>
<keyword evidence="12" id="KW-1185">Reference proteome</keyword>
<dbReference type="GO" id="GO:0070390">
    <property type="term" value="C:transcription export complex 2"/>
    <property type="evidence" value="ECO:0007669"/>
    <property type="project" value="UniProtKB-UniRule"/>
</dbReference>
<keyword evidence="3 10" id="KW-0156">Chromatin regulator</keyword>
<comment type="subcellular location">
    <subcellularLocation>
        <location evidence="10">Nucleus</location>
        <location evidence="10">Nucleoplasm</location>
    </subcellularLocation>
    <subcellularLocation>
        <location evidence="10">Cytoplasm</location>
        <location evidence="10">P-body</location>
    </subcellularLocation>
</comment>
<gene>
    <name evidence="11" type="primary">ENY2</name>
    <name evidence="10" type="synonym">SUS1</name>
    <name evidence="11" type="ORF">HK099_003095</name>
</gene>
<dbReference type="Proteomes" id="UP001211065">
    <property type="component" value="Unassembled WGS sequence"/>
</dbReference>
<dbReference type="Gene3D" id="1.10.246.140">
    <property type="match status" value="1"/>
</dbReference>
<keyword evidence="4 10" id="KW-0653">Protein transport</keyword>
<reference evidence="11" key="1">
    <citation type="submission" date="2020-05" db="EMBL/GenBank/DDBJ databases">
        <title>Phylogenomic resolution of chytrid fungi.</title>
        <authorList>
            <person name="Stajich J.E."/>
            <person name="Amses K."/>
            <person name="Simmons R."/>
            <person name="Seto K."/>
            <person name="Myers J."/>
            <person name="Bonds A."/>
            <person name="Quandt C.A."/>
            <person name="Barry K."/>
            <person name="Liu P."/>
            <person name="Grigoriev I."/>
            <person name="Longcore J.E."/>
            <person name="James T.Y."/>
        </authorList>
    </citation>
    <scope>NUCLEOTIDE SEQUENCE</scope>
    <source>
        <strain evidence="11">JEL0476</strain>
    </source>
</reference>
<keyword evidence="5 10" id="KW-0811">Translocation</keyword>
<dbReference type="GO" id="GO:0005643">
    <property type="term" value="C:nuclear pore"/>
    <property type="evidence" value="ECO:0007669"/>
    <property type="project" value="UniProtKB-UniRule"/>
</dbReference>
<comment type="subunit">
    <text evidence="10">Component of the nuclear pore complex (NPC)-associated TREX-2 complex (transcription and export complex 2), composed of at least SUS1, SAC3, THP1, SEM1, and CDC31. TREX-2 contains 2 SUS1 chains. The TREX-2 complex interacts with the nucleoporin NUP1. Component of the 1.8 MDa SAGA transcription coactivator-HAT complex. SAGA is built of 5 distinct domains with specialized functions. Within the SAGA complex, SUS1, SGF11, SGF73 and UBP8 form an additional subcomplex of SAGA called the DUB module (deubiquitination module). Interacts directly with THP1, SAC3, SGF11, and with the RNA polymerase II.</text>
</comment>
<keyword evidence="10" id="KW-0963">Cytoplasm</keyword>
<dbReference type="GO" id="GO:0000932">
    <property type="term" value="C:P-body"/>
    <property type="evidence" value="ECO:0007669"/>
    <property type="project" value="UniProtKB-SubCell"/>
</dbReference>
<dbReference type="GO" id="GO:0006325">
    <property type="term" value="P:chromatin organization"/>
    <property type="evidence" value="ECO:0007669"/>
    <property type="project" value="UniProtKB-KW"/>
</dbReference>
<comment type="similarity">
    <text evidence="10">Belongs to the ENY2 family.</text>
</comment>
<dbReference type="GO" id="GO:0003713">
    <property type="term" value="F:transcription coactivator activity"/>
    <property type="evidence" value="ECO:0007669"/>
    <property type="project" value="UniProtKB-UniRule"/>
</dbReference>
<dbReference type="AlphaFoldDB" id="A0AAD5U259"/>
<dbReference type="GO" id="GO:0006406">
    <property type="term" value="P:mRNA export from nucleus"/>
    <property type="evidence" value="ECO:0007669"/>
    <property type="project" value="UniProtKB-UniRule"/>
</dbReference>
<evidence type="ECO:0000256" key="2">
    <source>
        <dbReference type="ARBA" id="ARBA00022816"/>
    </source>
</evidence>
<keyword evidence="9 10" id="KW-0539">Nucleus</keyword>
<protein>
    <recommendedName>
        <fullName evidence="10">Transcription and mRNA export factor SUS1</fullName>
    </recommendedName>
</protein>
<evidence type="ECO:0000256" key="4">
    <source>
        <dbReference type="ARBA" id="ARBA00022927"/>
    </source>
</evidence>
<comment type="function">
    <text evidence="10">Involved in mRNA export coupled transcription activation by association with both the TREX-2 and the SAGA complexes. At the promoters, SAGA is required for recruitment of the basal transcription machinery. It influences RNA polymerase II transcriptional activity through different activities such as TBP interaction and promoter selectivity, interaction with transcription activators, and chromatin modification through histone acetylation and deubiquitination. Within the SAGA complex, participates to a subcomplex required for deubiquitination of H2B and for the maintenance of steady-state H3 methylation levels. The TREX-2 complex functions in docking export-competent ribonucleoprotein particles (mRNPs) to the nuclear entrance of the nuclear pore complex (nuclear basket). TREX-2 participates in mRNA export and accurate chromatin positioning in the nucleus by tethering genes to the nuclear periphery. May also be involved in cytoplasmic mRNA decay by interaction with components of P-bodies.</text>
</comment>
<proteinExistence type="inferred from homology"/>
<accession>A0AAD5U259</accession>
<dbReference type="HAMAP" id="MF_03046">
    <property type="entry name" value="ENY2_Sus1"/>
    <property type="match status" value="1"/>
</dbReference>
<evidence type="ECO:0000256" key="8">
    <source>
        <dbReference type="ARBA" id="ARBA00023163"/>
    </source>
</evidence>
<dbReference type="GO" id="GO:0000124">
    <property type="term" value="C:SAGA complex"/>
    <property type="evidence" value="ECO:0007669"/>
    <property type="project" value="UniProtKB-UniRule"/>
</dbReference>
<organism evidence="11 12">
    <name type="scientific">Clydaea vesicula</name>
    <dbReference type="NCBI Taxonomy" id="447962"/>
    <lineage>
        <taxon>Eukaryota</taxon>
        <taxon>Fungi</taxon>
        <taxon>Fungi incertae sedis</taxon>
        <taxon>Chytridiomycota</taxon>
        <taxon>Chytridiomycota incertae sedis</taxon>
        <taxon>Chytridiomycetes</taxon>
        <taxon>Lobulomycetales</taxon>
        <taxon>Lobulomycetaceae</taxon>
        <taxon>Clydaea</taxon>
    </lineage>
</organism>
<dbReference type="FunFam" id="1.10.246.140:FF:000001">
    <property type="entry name" value="Transcription and mRNA export factor ENY2"/>
    <property type="match status" value="1"/>
</dbReference>
<evidence type="ECO:0000256" key="10">
    <source>
        <dbReference type="HAMAP-Rule" id="MF_03046"/>
    </source>
</evidence>
<dbReference type="InterPro" id="IPR018783">
    <property type="entry name" value="TF_ENY2"/>
</dbReference>
<evidence type="ECO:0000313" key="11">
    <source>
        <dbReference type="EMBL" id="KAJ3221801.1"/>
    </source>
</evidence>
<keyword evidence="1 10" id="KW-0813">Transport</keyword>
<dbReference type="GO" id="GO:0015031">
    <property type="term" value="P:protein transport"/>
    <property type="evidence" value="ECO:0007669"/>
    <property type="project" value="UniProtKB-KW"/>
</dbReference>
<dbReference type="PANTHER" id="PTHR12514">
    <property type="entry name" value="ENHANCER OF YELLOW 2 TRANSCRIPTION FACTOR"/>
    <property type="match status" value="1"/>
</dbReference>
<keyword evidence="8 10" id="KW-0804">Transcription</keyword>
<dbReference type="GO" id="GO:0005654">
    <property type="term" value="C:nucleoplasm"/>
    <property type="evidence" value="ECO:0007669"/>
    <property type="project" value="UniProtKB-SubCell"/>
</dbReference>
<dbReference type="EMBL" id="JADGJW010000208">
    <property type="protein sequence ID" value="KAJ3221801.1"/>
    <property type="molecule type" value="Genomic_DNA"/>
</dbReference>
<keyword evidence="7 10" id="KW-0010">Activator</keyword>
<evidence type="ECO:0000256" key="9">
    <source>
        <dbReference type="ARBA" id="ARBA00023242"/>
    </source>
</evidence>
<name>A0AAD5U259_9FUNG</name>
<sequence length="91" mass="10642">MKTKKIFSNFNRQFQDKRQLRNIIDQKLVKSGEKERLKQLLRQRLTQCGWRDDLKAHCKDVVKGKGMDQVSVEDLINEITPKGRGSIGPFQ</sequence>
<evidence type="ECO:0000256" key="5">
    <source>
        <dbReference type="ARBA" id="ARBA00023010"/>
    </source>
</evidence>
<evidence type="ECO:0000256" key="6">
    <source>
        <dbReference type="ARBA" id="ARBA00023015"/>
    </source>
</evidence>
<keyword evidence="2 10" id="KW-0509">mRNA transport</keyword>
<evidence type="ECO:0000256" key="7">
    <source>
        <dbReference type="ARBA" id="ARBA00023159"/>
    </source>
</evidence>